<protein>
    <recommendedName>
        <fullName evidence="5">GDSL esterase/lipase</fullName>
    </recommendedName>
</protein>
<feature type="chain" id="PRO_5042989394" description="GDSL esterase/lipase" evidence="2">
    <location>
        <begin position="27"/>
        <end position="116"/>
    </location>
</feature>
<evidence type="ECO:0000313" key="3">
    <source>
        <dbReference type="EMBL" id="WVZ06533.1"/>
    </source>
</evidence>
<dbReference type="PANTHER" id="PTHR22835">
    <property type="entry name" value="ZINC FINGER FYVE DOMAIN CONTAINING PROTEIN"/>
    <property type="match status" value="1"/>
</dbReference>
<comment type="similarity">
    <text evidence="1">Belongs to the 'GDSL' lipolytic enzyme family.</text>
</comment>
<dbReference type="PANTHER" id="PTHR22835:SF275">
    <property type="entry name" value="OS01G0331100 PROTEIN"/>
    <property type="match status" value="1"/>
</dbReference>
<organism evidence="3 4">
    <name type="scientific">Vigna mungo</name>
    <name type="common">Black gram</name>
    <name type="synonym">Phaseolus mungo</name>
    <dbReference type="NCBI Taxonomy" id="3915"/>
    <lineage>
        <taxon>Eukaryota</taxon>
        <taxon>Viridiplantae</taxon>
        <taxon>Streptophyta</taxon>
        <taxon>Embryophyta</taxon>
        <taxon>Tracheophyta</taxon>
        <taxon>Spermatophyta</taxon>
        <taxon>Magnoliopsida</taxon>
        <taxon>eudicotyledons</taxon>
        <taxon>Gunneridae</taxon>
        <taxon>Pentapetalae</taxon>
        <taxon>rosids</taxon>
        <taxon>fabids</taxon>
        <taxon>Fabales</taxon>
        <taxon>Fabaceae</taxon>
        <taxon>Papilionoideae</taxon>
        <taxon>50 kb inversion clade</taxon>
        <taxon>NPAAA clade</taxon>
        <taxon>indigoferoid/millettioid clade</taxon>
        <taxon>Phaseoleae</taxon>
        <taxon>Vigna</taxon>
    </lineage>
</organism>
<keyword evidence="4" id="KW-1185">Reference proteome</keyword>
<dbReference type="InterPro" id="IPR036514">
    <property type="entry name" value="SGNH_hydro_sf"/>
</dbReference>
<evidence type="ECO:0008006" key="5">
    <source>
        <dbReference type="Google" id="ProtNLM"/>
    </source>
</evidence>
<evidence type="ECO:0000313" key="4">
    <source>
        <dbReference type="Proteomes" id="UP001374535"/>
    </source>
</evidence>
<feature type="signal peptide" evidence="2">
    <location>
        <begin position="1"/>
        <end position="26"/>
    </location>
</feature>
<name>A0AAQ3NEI5_VIGMU</name>
<proteinExistence type="inferred from homology"/>
<reference evidence="3 4" key="1">
    <citation type="journal article" date="2023" name="Life. Sci Alliance">
        <title>Evolutionary insights into 3D genome organization and epigenetic landscape of Vigna mungo.</title>
        <authorList>
            <person name="Junaid A."/>
            <person name="Singh B."/>
            <person name="Bhatia S."/>
        </authorList>
    </citation>
    <scope>NUCLEOTIDE SEQUENCE [LARGE SCALE GENOMIC DNA]</scope>
    <source>
        <strain evidence="3">Urdbean</strain>
    </source>
</reference>
<dbReference type="GO" id="GO:0009570">
    <property type="term" value="C:chloroplast stroma"/>
    <property type="evidence" value="ECO:0007669"/>
    <property type="project" value="TreeGrafter"/>
</dbReference>
<sequence length="116" mass="12367">MGCGGAFSHVILTAIAIAIAIPLAACDTPPVLFVFGDSNSDTGGLASGLGFTINLPNGRTFFGRSTGRLSDGRLVIDLLCQSTFPFPSSHFHFLLPTSMVKDIFHISITKCFRFNN</sequence>
<accession>A0AAQ3NEI5</accession>
<evidence type="ECO:0000256" key="2">
    <source>
        <dbReference type="SAM" id="SignalP"/>
    </source>
</evidence>
<dbReference type="Gene3D" id="3.40.50.1110">
    <property type="entry name" value="SGNH hydrolase"/>
    <property type="match status" value="1"/>
</dbReference>
<dbReference type="Proteomes" id="UP001374535">
    <property type="component" value="Chromosome 6"/>
</dbReference>
<dbReference type="EMBL" id="CP144695">
    <property type="protein sequence ID" value="WVZ06533.1"/>
    <property type="molecule type" value="Genomic_DNA"/>
</dbReference>
<dbReference type="AlphaFoldDB" id="A0AAQ3NEI5"/>
<gene>
    <name evidence="3" type="ORF">V8G54_019879</name>
</gene>
<keyword evidence="2" id="KW-0732">Signal</keyword>
<evidence type="ECO:0000256" key="1">
    <source>
        <dbReference type="ARBA" id="ARBA00008668"/>
    </source>
</evidence>